<dbReference type="Pfam" id="PF03959">
    <property type="entry name" value="FSH1"/>
    <property type="match status" value="1"/>
</dbReference>
<dbReference type="Gene3D" id="3.40.50.1820">
    <property type="entry name" value="alpha/beta hydrolase"/>
    <property type="match status" value="1"/>
</dbReference>
<reference evidence="3 4" key="1">
    <citation type="submission" date="2011-02" db="EMBL/GenBank/DDBJ databases">
        <title>The Genome Sequence of Sphaeroforma arctica JP610.</title>
        <authorList>
            <consortium name="The Broad Institute Genome Sequencing Platform"/>
            <person name="Russ C."/>
            <person name="Cuomo C."/>
            <person name="Young S.K."/>
            <person name="Zeng Q."/>
            <person name="Gargeya S."/>
            <person name="Alvarado L."/>
            <person name="Berlin A."/>
            <person name="Chapman S.B."/>
            <person name="Chen Z."/>
            <person name="Freedman E."/>
            <person name="Gellesch M."/>
            <person name="Goldberg J."/>
            <person name="Griggs A."/>
            <person name="Gujja S."/>
            <person name="Heilman E."/>
            <person name="Heiman D."/>
            <person name="Howarth C."/>
            <person name="Mehta T."/>
            <person name="Neiman D."/>
            <person name="Pearson M."/>
            <person name="Roberts A."/>
            <person name="Saif S."/>
            <person name="Shea T."/>
            <person name="Shenoy N."/>
            <person name="Sisk P."/>
            <person name="Stolte C."/>
            <person name="Sykes S."/>
            <person name="White J."/>
            <person name="Yandava C."/>
            <person name="Burger G."/>
            <person name="Gray M.W."/>
            <person name="Holland P.W.H."/>
            <person name="King N."/>
            <person name="Lang F.B.F."/>
            <person name="Roger A.J."/>
            <person name="Ruiz-Trillo I."/>
            <person name="Haas B."/>
            <person name="Nusbaum C."/>
            <person name="Birren B."/>
        </authorList>
    </citation>
    <scope>NUCLEOTIDE SEQUENCE [LARGE SCALE GENOMIC DNA]</scope>
    <source>
        <strain evidence="3 4">JP610</strain>
    </source>
</reference>
<organism evidence="3 4">
    <name type="scientific">Sphaeroforma arctica JP610</name>
    <dbReference type="NCBI Taxonomy" id="667725"/>
    <lineage>
        <taxon>Eukaryota</taxon>
        <taxon>Ichthyosporea</taxon>
        <taxon>Ichthyophonida</taxon>
        <taxon>Sphaeroforma</taxon>
    </lineage>
</organism>
<dbReference type="PANTHER" id="PTHR48070">
    <property type="entry name" value="ESTERASE OVCA2"/>
    <property type="match status" value="1"/>
</dbReference>
<proteinExistence type="predicted"/>
<dbReference type="GO" id="GO:0005634">
    <property type="term" value="C:nucleus"/>
    <property type="evidence" value="ECO:0007669"/>
    <property type="project" value="TreeGrafter"/>
</dbReference>
<accession>A0A0L0F3K5</accession>
<dbReference type="RefSeq" id="XP_014145093.1">
    <property type="nucleotide sequence ID" value="XM_014289618.1"/>
</dbReference>
<dbReference type="GO" id="GO:0016787">
    <property type="term" value="F:hydrolase activity"/>
    <property type="evidence" value="ECO:0007669"/>
    <property type="project" value="UniProtKB-KW"/>
</dbReference>
<dbReference type="InterPro" id="IPR029058">
    <property type="entry name" value="AB_hydrolase_fold"/>
</dbReference>
<feature type="non-terminal residue" evidence="3">
    <location>
        <position position="1"/>
    </location>
</feature>
<keyword evidence="1" id="KW-0378">Hydrolase</keyword>
<dbReference type="GeneID" id="25916777"/>
<dbReference type="GO" id="GO:0005737">
    <property type="term" value="C:cytoplasm"/>
    <property type="evidence" value="ECO:0007669"/>
    <property type="project" value="TreeGrafter"/>
</dbReference>
<feature type="non-terminal residue" evidence="3">
    <location>
        <position position="68"/>
    </location>
</feature>
<gene>
    <name evidence="3" type="ORF">SARC_16273</name>
</gene>
<sequence length="68" mass="7158">CGTDAKTGLPISEWWRKGPGVRSYECDVFEGESASVDAVQQAWDAQGPFDGILGFSQGAILLAGLVAQ</sequence>
<evidence type="ECO:0000313" key="3">
    <source>
        <dbReference type="EMBL" id="KNC71191.1"/>
    </source>
</evidence>
<evidence type="ECO:0000259" key="2">
    <source>
        <dbReference type="Pfam" id="PF03959"/>
    </source>
</evidence>
<protein>
    <recommendedName>
        <fullName evidence="2">Serine hydrolase domain-containing protein</fullName>
    </recommendedName>
</protein>
<feature type="domain" description="Serine hydrolase" evidence="2">
    <location>
        <begin position="10"/>
        <end position="67"/>
    </location>
</feature>
<dbReference type="PANTHER" id="PTHR48070:SF6">
    <property type="entry name" value="ESTERASE OVCA2"/>
    <property type="match status" value="1"/>
</dbReference>
<dbReference type="Proteomes" id="UP000054560">
    <property type="component" value="Unassembled WGS sequence"/>
</dbReference>
<dbReference type="AlphaFoldDB" id="A0A0L0F3K5"/>
<evidence type="ECO:0000313" key="4">
    <source>
        <dbReference type="Proteomes" id="UP000054560"/>
    </source>
</evidence>
<keyword evidence="4" id="KW-1185">Reference proteome</keyword>
<dbReference type="InterPro" id="IPR005645">
    <property type="entry name" value="FSH-like_dom"/>
</dbReference>
<name>A0A0L0F3K5_9EUKA</name>
<dbReference type="OrthoDB" id="414698at2759"/>
<dbReference type="InterPro" id="IPR050593">
    <property type="entry name" value="LovG"/>
</dbReference>
<dbReference type="EMBL" id="KQ249318">
    <property type="protein sequence ID" value="KNC71191.1"/>
    <property type="molecule type" value="Genomic_DNA"/>
</dbReference>
<evidence type="ECO:0000256" key="1">
    <source>
        <dbReference type="ARBA" id="ARBA00022801"/>
    </source>
</evidence>